<keyword evidence="3" id="KW-1185">Reference proteome</keyword>
<evidence type="ECO:0000313" key="2">
    <source>
        <dbReference type="EMBL" id="KAF7815793.1"/>
    </source>
</evidence>
<evidence type="ECO:0000313" key="3">
    <source>
        <dbReference type="Proteomes" id="UP000634136"/>
    </source>
</evidence>
<accession>A0A834WC83</accession>
<feature type="compositionally biased region" description="Basic and acidic residues" evidence="1">
    <location>
        <begin position="54"/>
        <end position="82"/>
    </location>
</feature>
<evidence type="ECO:0000256" key="1">
    <source>
        <dbReference type="SAM" id="MobiDB-lite"/>
    </source>
</evidence>
<feature type="compositionally biased region" description="Basic and acidic residues" evidence="1">
    <location>
        <begin position="31"/>
        <end position="45"/>
    </location>
</feature>
<feature type="region of interest" description="Disordered" evidence="1">
    <location>
        <begin position="136"/>
        <end position="173"/>
    </location>
</feature>
<reference evidence="2" key="1">
    <citation type="submission" date="2020-09" db="EMBL/GenBank/DDBJ databases">
        <title>Genome-Enabled Discovery of Anthraquinone Biosynthesis in Senna tora.</title>
        <authorList>
            <person name="Kang S.-H."/>
            <person name="Pandey R.P."/>
            <person name="Lee C.-M."/>
            <person name="Sim J.-S."/>
            <person name="Jeong J.-T."/>
            <person name="Choi B.-S."/>
            <person name="Jung M."/>
            <person name="Ginzburg D."/>
            <person name="Zhao K."/>
            <person name="Won S.Y."/>
            <person name="Oh T.-J."/>
            <person name="Yu Y."/>
            <person name="Kim N.-H."/>
            <person name="Lee O.R."/>
            <person name="Lee T.-H."/>
            <person name="Bashyal P."/>
            <person name="Kim T.-S."/>
            <person name="Lee W.-H."/>
            <person name="Kawkins C."/>
            <person name="Kim C.-K."/>
            <person name="Kim J.S."/>
            <person name="Ahn B.O."/>
            <person name="Rhee S.Y."/>
            <person name="Sohng J.K."/>
        </authorList>
    </citation>
    <scope>NUCLEOTIDE SEQUENCE</scope>
    <source>
        <tissue evidence="2">Leaf</tissue>
    </source>
</reference>
<sequence>MIVQKQVLRDEVVETKPTWQSIVDGISNKIDGPKQKRDETEKIVQERGQSSARDSLHKGSGDCEGDETKKIAQKQQLDEAKKMILGQNQDPIEAKTMSYRRKPKVVETKPKCPFIVDGVNRTKGQKQERDEIKKIAVQKQEQPSTARDSHQVESRKCDRDGIKKIGQKQLDERKKMAQKIAVNGTKKTVQKQELRETKKIKQRQHVDETKTIRQKQREAARIQLEQIKNTAGFSDNMDAMIDFYKLIFNETL</sequence>
<comment type="caution">
    <text evidence="2">The sequence shown here is derived from an EMBL/GenBank/DDBJ whole genome shotgun (WGS) entry which is preliminary data.</text>
</comment>
<feature type="compositionally biased region" description="Basic and acidic residues" evidence="1">
    <location>
        <begin position="147"/>
        <end position="173"/>
    </location>
</feature>
<gene>
    <name evidence="2" type="ORF">G2W53_029762</name>
</gene>
<dbReference type="Proteomes" id="UP000634136">
    <property type="component" value="Unassembled WGS sequence"/>
</dbReference>
<proteinExistence type="predicted"/>
<dbReference type="OrthoDB" id="1437008at2759"/>
<dbReference type="AlphaFoldDB" id="A0A834WC83"/>
<dbReference type="EMBL" id="JAAIUW010000009">
    <property type="protein sequence ID" value="KAF7815793.1"/>
    <property type="molecule type" value="Genomic_DNA"/>
</dbReference>
<organism evidence="2 3">
    <name type="scientific">Senna tora</name>
    <dbReference type="NCBI Taxonomy" id="362788"/>
    <lineage>
        <taxon>Eukaryota</taxon>
        <taxon>Viridiplantae</taxon>
        <taxon>Streptophyta</taxon>
        <taxon>Embryophyta</taxon>
        <taxon>Tracheophyta</taxon>
        <taxon>Spermatophyta</taxon>
        <taxon>Magnoliopsida</taxon>
        <taxon>eudicotyledons</taxon>
        <taxon>Gunneridae</taxon>
        <taxon>Pentapetalae</taxon>
        <taxon>rosids</taxon>
        <taxon>fabids</taxon>
        <taxon>Fabales</taxon>
        <taxon>Fabaceae</taxon>
        <taxon>Caesalpinioideae</taxon>
        <taxon>Cassia clade</taxon>
        <taxon>Senna</taxon>
    </lineage>
</organism>
<protein>
    <submittedName>
        <fullName evidence="2">Uncharacterized protein</fullName>
    </submittedName>
</protein>
<name>A0A834WC83_9FABA</name>
<feature type="region of interest" description="Disordered" evidence="1">
    <location>
        <begin position="24"/>
        <end position="105"/>
    </location>
</feature>